<dbReference type="InterPro" id="IPR036097">
    <property type="entry name" value="HisK_dim/P_sf"/>
</dbReference>
<keyword evidence="8 14" id="KW-0418">Kinase</keyword>
<evidence type="ECO:0000313" key="14">
    <source>
        <dbReference type="EMBL" id="MBM6826913.1"/>
    </source>
</evidence>
<dbReference type="InterPro" id="IPR036890">
    <property type="entry name" value="HATPase_C_sf"/>
</dbReference>
<dbReference type="SMART" id="SM00388">
    <property type="entry name" value="HisKA"/>
    <property type="match status" value="1"/>
</dbReference>
<keyword evidence="5" id="KW-0597">Phosphoprotein</keyword>
<evidence type="ECO:0000256" key="6">
    <source>
        <dbReference type="ARBA" id="ARBA00022679"/>
    </source>
</evidence>
<evidence type="ECO:0000256" key="5">
    <source>
        <dbReference type="ARBA" id="ARBA00022553"/>
    </source>
</evidence>
<keyword evidence="11 12" id="KW-0472">Membrane</keyword>
<keyword evidence="7" id="KW-0547">Nucleotide-binding</keyword>
<dbReference type="PRINTS" id="PR00344">
    <property type="entry name" value="BCTRLSENSOR"/>
</dbReference>
<dbReference type="PANTHER" id="PTHR45453:SF1">
    <property type="entry name" value="PHOSPHATE REGULON SENSOR PROTEIN PHOR"/>
    <property type="match status" value="1"/>
</dbReference>
<dbReference type="GO" id="GO:0016036">
    <property type="term" value="P:cellular response to phosphate starvation"/>
    <property type="evidence" value="ECO:0007669"/>
    <property type="project" value="TreeGrafter"/>
</dbReference>
<comment type="catalytic activity">
    <reaction evidence="1">
        <text>ATP + protein L-histidine = ADP + protein N-phospho-L-histidine.</text>
        <dbReference type="EC" id="2.7.13.3"/>
    </reaction>
</comment>
<evidence type="ECO:0000256" key="2">
    <source>
        <dbReference type="ARBA" id="ARBA00004236"/>
    </source>
</evidence>
<protein>
    <recommendedName>
        <fullName evidence="3">histidine kinase</fullName>
        <ecNumber evidence="3">2.7.13.3</ecNumber>
    </recommendedName>
</protein>
<dbReference type="InterPro" id="IPR004358">
    <property type="entry name" value="Sig_transdc_His_kin-like_C"/>
</dbReference>
<evidence type="ECO:0000256" key="11">
    <source>
        <dbReference type="ARBA" id="ARBA00023136"/>
    </source>
</evidence>
<accession>A0A939BAL8</accession>
<keyword evidence="9" id="KW-0067">ATP-binding</keyword>
<evidence type="ECO:0000259" key="13">
    <source>
        <dbReference type="PROSITE" id="PS50109"/>
    </source>
</evidence>
<dbReference type="SUPFAM" id="SSF47384">
    <property type="entry name" value="Homodimeric domain of signal transducing histidine kinase"/>
    <property type="match status" value="1"/>
</dbReference>
<dbReference type="InterPro" id="IPR031967">
    <property type="entry name" value="PhoR_single_Cache-like_dom"/>
</dbReference>
<proteinExistence type="predicted"/>
<dbReference type="Pfam" id="PF16736">
    <property type="entry name" value="sCache_like"/>
    <property type="match status" value="1"/>
</dbReference>
<name>A0A939BAL8_9CLOT</name>
<feature type="domain" description="Histidine kinase" evidence="13">
    <location>
        <begin position="228"/>
        <end position="439"/>
    </location>
</feature>
<sequence>MRLQTKIQKNMILIILVTLAIAYAVTTLLVYRQTVDVMEKEVRQEAGYIRAAIEISGQGYLTELDAADKDTRITLITEQGEVLYDSDQAYEADLENHAGRPEVKEALQDGTGSNVRRSDTLNEEMYYYAVQLSDGSILRVSKTMDTAFRTAVEVLPGMGVIGACMLALAALLSRWQVRRLIRPINELDLNIPLENEMYEELTPLLKRIDEQNKQKDAIADMRKEFSANVSHELKTPLTSISGYAEIMKNGLVRPEDMKGFAERIYNEASRLITLVEDIIKLSKLDEGEIEMEKEDVDLYDLTRRIVSRLAPQAEKRAVHVEVTGENVICHGVRQILDEMIYNICENAIKYNRRGGSVSVWVGATLKGKKIIVTDTGIGIPEDQQERIFERFYRVDKSHSKETGGTGLGLSIVKHGAMLHNAQIHVESKVGKGTKMELTF</sequence>
<feature type="transmembrane region" description="Helical" evidence="12">
    <location>
        <begin position="12"/>
        <end position="31"/>
    </location>
</feature>
<reference evidence="14" key="2">
    <citation type="journal article" date="2021" name="Sci. Rep.">
        <title>The distribution of antibiotic resistance genes in chicken gut microbiota commensals.</title>
        <authorList>
            <person name="Juricova H."/>
            <person name="Matiasovicova J."/>
            <person name="Kubasova T."/>
            <person name="Cejkova D."/>
            <person name="Rychlik I."/>
        </authorList>
    </citation>
    <scope>NUCLEOTIDE SEQUENCE</scope>
    <source>
        <strain evidence="14">An420c</strain>
    </source>
</reference>
<dbReference type="Pfam" id="PF02518">
    <property type="entry name" value="HATPase_c"/>
    <property type="match status" value="1"/>
</dbReference>
<dbReference type="CDD" id="cd00075">
    <property type="entry name" value="HATPase"/>
    <property type="match status" value="1"/>
</dbReference>
<dbReference type="InterPro" id="IPR003594">
    <property type="entry name" value="HATPase_dom"/>
</dbReference>
<dbReference type="Proteomes" id="UP000713880">
    <property type="component" value="Unassembled WGS sequence"/>
</dbReference>
<dbReference type="PROSITE" id="PS50109">
    <property type="entry name" value="HIS_KIN"/>
    <property type="match status" value="1"/>
</dbReference>
<comment type="caution">
    <text evidence="14">The sequence shown here is derived from an EMBL/GenBank/DDBJ whole genome shotgun (WGS) entry which is preliminary data.</text>
</comment>
<dbReference type="InterPro" id="IPR050351">
    <property type="entry name" value="BphY/WalK/GraS-like"/>
</dbReference>
<evidence type="ECO:0000313" key="15">
    <source>
        <dbReference type="Proteomes" id="UP000713880"/>
    </source>
</evidence>
<dbReference type="SMART" id="SM00387">
    <property type="entry name" value="HATPase_c"/>
    <property type="match status" value="1"/>
</dbReference>
<reference evidence="14" key="1">
    <citation type="submission" date="2020-08" db="EMBL/GenBank/DDBJ databases">
        <authorList>
            <person name="Cejkova D."/>
            <person name="Kubasova T."/>
            <person name="Jahodarova E."/>
            <person name="Rychlik I."/>
        </authorList>
    </citation>
    <scope>NUCLEOTIDE SEQUENCE</scope>
    <source>
        <strain evidence="14">An420c</strain>
    </source>
</reference>
<evidence type="ECO:0000256" key="1">
    <source>
        <dbReference type="ARBA" id="ARBA00000085"/>
    </source>
</evidence>
<dbReference type="GO" id="GO:0000155">
    <property type="term" value="F:phosphorelay sensor kinase activity"/>
    <property type="evidence" value="ECO:0007669"/>
    <property type="project" value="InterPro"/>
</dbReference>
<dbReference type="FunFam" id="3.30.565.10:FF:000006">
    <property type="entry name" value="Sensor histidine kinase WalK"/>
    <property type="match status" value="1"/>
</dbReference>
<keyword evidence="15" id="KW-1185">Reference proteome</keyword>
<feature type="transmembrane region" description="Helical" evidence="12">
    <location>
        <begin position="154"/>
        <end position="172"/>
    </location>
</feature>
<dbReference type="CDD" id="cd00082">
    <property type="entry name" value="HisKA"/>
    <property type="match status" value="1"/>
</dbReference>
<keyword evidence="12" id="KW-1133">Transmembrane helix</keyword>
<keyword evidence="6" id="KW-0808">Transferase</keyword>
<keyword evidence="10" id="KW-0902">Two-component regulatory system</keyword>
<keyword evidence="12" id="KW-0812">Transmembrane</keyword>
<dbReference type="SUPFAM" id="SSF55874">
    <property type="entry name" value="ATPase domain of HSP90 chaperone/DNA topoisomerase II/histidine kinase"/>
    <property type="match status" value="1"/>
</dbReference>
<dbReference type="PANTHER" id="PTHR45453">
    <property type="entry name" value="PHOSPHATE REGULON SENSOR PROTEIN PHOR"/>
    <property type="match status" value="1"/>
</dbReference>
<dbReference type="InterPro" id="IPR003661">
    <property type="entry name" value="HisK_dim/P_dom"/>
</dbReference>
<evidence type="ECO:0000256" key="10">
    <source>
        <dbReference type="ARBA" id="ARBA00023012"/>
    </source>
</evidence>
<dbReference type="Gene3D" id="3.30.565.10">
    <property type="entry name" value="Histidine kinase-like ATPase, C-terminal domain"/>
    <property type="match status" value="1"/>
</dbReference>
<dbReference type="FunFam" id="1.10.287.130:FF:000008">
    <property type="entry name" value="Two-component sensor histidine kinase"/>
    <property type="match status" value="1"/>
</dbReference>
<evidence type="ECO:0000256" key="3">
    <source>
        <dbReference type="ARBA" id="ARBA00012438"/>
    </source>
</evidence>
<dbReference type="EC" id="2.7.13.3" evidence="3"/>
<evidence type="ECO:0000256" key="12">
    <source>
        <dbReference type="SAM" id="Phobius"/>
    </source>
</evidence>
<dbReference type="AlphaFoldDB" id="A0A939BAL8"/>
<dbReference type="GO" id="GO:0005524">
    <property type="term" value="F:ATP binding"/>
    <property type="evidence" value="ECO:0007669"/>
    <property type="project" value="UniProtKB-KW"/>
</dbReference>
<dbReference type="GO" id="GO:0005886">
    <property type="term" value="C:plasma membrane"/>
    <property type="evidence" value="ECO:0007669"/>
    <property type="project" value="UniProtKB-SubCell"/>
</dbReference>
<dbReference type="EMBL" id="JACJLV010000020">
    <property type="protein sequence ID" value="MBM6826913.1"/>
    <property type="molecule type" value="Genomic_DNA"/>
</dbReference>
<evidence type="ECO:0000256" key="9">
    <source>
        <dbReference type="ARBA" id="ARBA00022840"/>
    </source>
</evidence>
<gene>
    <name evidence="14" type="ORF">H6A13_07330</name>
</gene>
<evidence type="ECO:0000256" key="7">
    <source>
        <dbReference type="ARBA" id="ARBA00022741"/>
    </source>
</evidence>
<organism evidence="14 15">
    <name type="scientific">Mordavella massiliensis</name>
    <dbReference type="NCBI Taxonomy" id="1871024"/>
    <lineage>
        <taxon>Bacteria</taxon>
        <taxon>Bacillati</taxon>
        <taxon>Bacillota</taxon>
        <taxon>Clostridia</taxon>
        <taxon>Eubacteriales</taxon>
        <taxon>Clostridiaceae</taxon>
        <taxon>Mordavella</taxon>
    </lineage>
</organism>
<comment type="subcellular location">
    <subcellularLocation>
        <location evidence="2">Cell membrane</location>
    </subcellularLocation>
</comment>
<keyword evidence="4" id="KW-1003">Cell membrane</keyword>
<dbReference type="Gene3D" id="1.10.287.130">
    <property type="match status" value="1"/>
</dbReference>
<dbReference type="Pfam" id="PF00512">
    <property type="entry name" value="HisKA"/>
    <property type="match status" value="1"/>
</dbReference>
<evidence type="ECO:0000256" key="8">
    <source>
        <dbReference type="ARBA" id="ARBA00022777"/>
    </source>
</evidence>
<dbReference type="RefSeq" id="WP_204908960.1">
    <property type="nucleotide sequence ID" value="NZ_JACJLV010000020.1"/>
</dbReference>
<dbReference type="InterPro" id="IPR005467">
    <property type="entry name" value="His_kinase_dom"/>
</dbReference>
<dbReference type="GO" id="GO:0004721">
    <property type="term" value="F:phosphoprotein phosphatase activity"/>
    <property type="evidence" value="ECO:0007669"/>
    <property type="project" value="TreeGrafter"/>
</dbReference>
<evidence type="ECO:0000256" key="4">
    <source>
        <dbReference type="ARBA" id="ARBA00022475"/>
    </source>
</evidence>